<evidence type="ECO:0000313" key="4">
    <source>
        <dbReference type="EMBL" id="CAD7206432.1"/>
    </source>
</evidence>
<evidence type="ECO:0000259" key="2">
    <source>
        <dbReference type="Pfam" id="PF04063"/>
    </source>
</evidence>
<dbReference type="InterPro" id="IPR007206">
    <property type="entry name" value="Protein_HGH1_C"/>
</dbReference>
<evidence type="ECO:0000256" key="1">
    <source>
        <dbReference type="SAM" id="MobiDB-lite"/>
    </source>
</evidence>
<proteinExistence type="predicted"/>
<feature type="domain" description="Protein HGH1 C-terminal" evidence="3">
    <location>
        <begin position="153"/>
        <end position="205"/>
    </location>
</feature>
<organism evidence="4">
    <name type="scientific">Timema douglasi</name>
    <name type="common">Walking stick</name>
    <dbReference type="NCBI Taxonomy" id="61478"/>
    <lineage>
        <taxon>Eukaryota</taxon>
        <taxon>Metazoa</taxon>
        <taxon>Ecdysozoa</taxon>
        <taxon>Arthropoda</taxon>
        <taxon>Hexapoda</taxon>
        <taxon>Insecta</taxon>
        <taxon>Pterygota</taxon>
        <taxon>Neoptera</taxon>
        <taxon>Polyneoptera</taxon>
        <taxon>Phasmatodea</taxon>
        <taxon>Timematodea</taxon>
        <taxon>Timematoidea</taxon>
        <taxon>Timematidae</taxon>
        <taxon>Timema</taxon>
    </lineage>
</organism>
<dbReference type="InterPro" id="IPR039717">
    <property type="entry name" value="Hgh1"/>
</dbReference>
<feature type="domain" description="Protein HGH1 N-terminal" evidence="2">
    <location>
        <begin position="28"/>
        <end position="82"/>
    </location>
</feature>
<dbReference type="InterPro" id="IPR007205">
    <property type="entry name" value="Protein_HGH1_N"/>
</dbReference>
<dbReference type="PANTHER" id="PTHR13387">
    <property type="entry name" value="PROTEIN HGH1 HOMOLOG"/>
    <property type="match status" value="1"/>
</dbReference>
<dbReference type="Pfam" id="PF04063">
    <property type="entry name" value="DUF383"/>
    <property type="match status" value="1"/>
</dbReference>
<gene>
    <name evidence="4" type="ORF">TDIB3V08_LOCUS12581</name>
</gene>
<dbReference type="PANTHER" id="PTHR13387:SF9">
    <property type="entry name" value="PROTEIN HGH1 HOMOLOG"/>
    <property type="match status" value="1"/>
</dbReference>
<evidence type="ECO:0000259" key="3">
    <source>
        <dbReference type="Pfam" id="PF04064"/>
    </source>
</evidence>
<reference evidence="4" key="1">
    <citation type="submission" date="2020-11" db="EMBL/GenBank/DDBJ databases">
        <authorList>
            <person name="Tran Van P."/>
        </authorList>
    </citation>
    <scope>NUCLEOTIDE SEQUENCE</scope>
</reference>
<dbReference type="EMBL" id="OA581868">
    <property type="protein sequence ID" value="CAD7206432.1"/>
    <property type="molecule type" value="Genomic_DNA"/>
</dbReference>
<feature type="region of interest" description="Disordered" evidence="1">
    <location>
        <begin position="54"/>
        <end position="74"/>
    </location>
</feature>
<dbReference type="AlphaFoldDB" id="A0A7R8ZEG8"/>
<protein>
    <submittedName>
        <fullName evidence="4">Uncharacterized protein</fullName>
    </submittedName>
</protein>
<dbReference type="Pfam" id="PF04064">
    <property type="entry name" value="DUF384"/>
    <property type="match status" value="1"/>
</dbReference>
<sequence length="231" mass="26106">MSHGLNSYSLLIESVHREVSHRNVAAPDEHEWLLSPEVDLLSYVLLPLAGPEEFDEEDTNKLPPDLQYLPTDKQREPDPDIRMCLIETVNLVWCFGDCETQTVGLVFGDCETQTAGQVLGDCETQTVGQVFGDCETQTVGLVFGDCETQTVGLVVLCAKKSSREFLRNCNTYVIFRELYKWETIDKLRDAAEAVIDILIRYESEIGVNNLYDLEIPEDVKEKIEKLTVANQ</sequence>
<accession>A0A7R8ZEG8</accession>
<name>A0A7R8ZEG8_TIMDO</name>